<proteinExistence type="predicted"/>
<keyword evidence="3" id="KW-1185">Reference proteome</keyword>
<dbReference type="Gene3D" id="1.25.10.10">
    <property type="entry name" value="Leucine-rich Repeat Variant"/>
    <property type="match status" value="1"/>
</dbReference>
<sequence>MLRRKIQSPSPALPGLGLAPQLLDALLLAARRFYAAPTPCQLLTQICLALAELALHAEGGVDSLFSRMPHLPPPAMLELLTVLPEEVAQDQGGDTGVDAAARCRFTRELLTHAPAMLEFLHGQSEKAPTDDDGVPLRGWAP</sequence>
<dbReference type="PANTHER" id="PTHR12363:SF44">
    <property type="entry name" value="ARM REPEAT SUPERFAMILY PROTEIN"/>
    <property type="match status" value="1"/>
</dbReference>
<dbReference type="AlphaFoldDB" id="A0A811NCQ0"/>
<dbReference type="OrthoDB" id="784750at2759"/>
<dbReference type="GO" id="GO:0005737">
    <property type="term" value="C:cytoplasm"/>
    <property type="evidence" value="ECO:0007669"/>
    <property type="project" value="TreeGrafter"/>
</dbReference>
<dbReference type="InterPro" id="IPR011989">
    <property type="entry name" value="ARM-like"/>
</dbReference>
<name>A0A811NCQ0_9POAL</name>
<evidence type="ECO:0000313" key="2">
    <source>
        <dbReference type="EMBL" id="CAD6224971.1"/>
    </source>
</evidence>
<evidence type="ECO:0000256" key="1">
    <source>
        <dbReference type="SAM" id="MobiDB-lite"/>
    </source>
</evidence>
<protein>
    <submittedName>
        <fullName evidence="2">Uncharacterized protein</fullName>
    </submittedName>
</protein>
<dbReference type="InterPro" id="IPR051345">
    <property type="entry name" value="Importin_beta-like_NTR"/>
</dbReference>
<evidence type="ECO:0000313" key="3">
    <source>
        <dbReference type="Proteomes" id="UP000604825"/>
    </source>
</evidence>
<dbReference type="PANTHER" id="PTHR12363">
    <property type="entry name" value="TRANSPORTIN 3 AND IMPORTIN 13"/>
    <property type="match status" value="1"/>
</dbReference>
<reference evidence="2" key="1">
    <citation type="submission" date="2020-10" db="EMBL/GenBank/DDBJ databases">
        <authorList>
            <person name="Han B."/>
            <person name="Lu T."/>
            <person name="Zhao Q."/>
            <person name="Huang X."/>
            <person name="Zhao Y."/>
        </authorList>
    </citation>
    <scope>NUCLEOTIDE SEQUENCE</scope>
</reference>
<feature type="region of interest" description="Disordered" evidence="1">
    <location>
        <begin position="121"/>
        <end position="141"/>
    </location>
</feature>
<dbReference type="GO" id="GO:0006606">
    <property type="term" value="P:protein import into nucleus"/>
    <property type="evidence" value="ECO:0007669"/>
    <property type="project" value="TreeGrafter"/>
</dbReference>
<accession>A0A811NCQ0</accession>
<dbReference type="Proteomes" id="UP000604825">
    <property type="component" value="Unassembled WGS sequence"/>
</dbReference>
<gene>
    <name evidence="2" type="ORF">NCGR_LOCUS17135</name>
</gene>
<organism evidence="2 3">
    <name type="scientific">Miscanthus lutarioriparius</name>
    <dbReference type="NCBI Taxonomy" id="422564"/>
    <lineage>
        <taxon>Eukaryota</taxon>
        <taxon>Viridiplantae</taxon>
        <taxon>Streptophyta</taxon>
        <taxon>Embryophyta</taxon>
        <taxon>Tracheophyta</taxon>
        <taxon>Spermatophyta</taxon>
        <taxon>Magnoliopsida</taxon>
        <taxon>Liliopsida</taxon>
        <taxon>Poales</taxon>
        <taxon>Poaceae</taxon>
        <taxon>PACMAD clade</taxon>
        <taxon>Panicoideae</taxon>
        <taxon>Andropogonodae</taxon>
        <taxon>Andropogoneae</taxon>
        <taxon>Saccharinae</taxon>
        <taxon>Miscanthus</taxon>
    </lineage>
</organism>
<comment type="caution">
    <text evidence="2">The sequence shown here is derived from an EMBL/GenBank/DDBJ whole genome shotgun (WGS) entry which is preliminary data.</text>
</comment>
<dbReference type="EMBL" id="CAJGYO010000004">
    <property type="protein sequence ID" value="CAD6224971.1"/>
    <property type="molecule type" value="Genomic_DNA"/>
</dbReference>